<sequence>MVELTKRQKEALSIGKSLCVTAGAGTGKTFLLSRRYQVLLSYLRETTGSASVSDILALTFTEKAAAEMRERIESDIRGLAETAGKTEEYLFWTEILDEFFRASITTFHGFCAAVLREFALDAEIDPGFEILDEMEKQVMTTTSIRNVLMRPPEFLYDDAALLFTDVAAPEKIVAELLPQYVEFRKFFPTNADEKKFCINEWRKLMSEAIRHKQEIFFADPSTKKSISELKTLAKSYGRADDTGGKYLREICDALNYLNIDADEDQFCAAVAAIKAANGTKTGKTLGSKKEFGDDLIRFRDSFVTLRKACDTFPDGWSHLPREGDSFTEESVNVIAALGRVTGEVYARYQREKQQRNALDFEDLIRLAGELTRNEQVQKVLRKRYSYILVDEVQDTDPAQSALIWRIVGSLDPSNDSVFLVGDPKQSIYAFRNADICEVNAMQEKISAACNTEPIALNVSFRSTKEILGVVNYLFAKLFAKSAEAWDVGYDPIKVSPPRACDTGTVQILETIPDDSAPPRVLEARMISAKILEMIRSGVLVRDGSELRPARFGDVAILLETRNTQALIEHALREAGVPYSIYKSQGFYRSQEITDIMLLLSVVTGMGDDIAIYGVLRSPYFGISDAELCITGGGSYYGRVSRYAKEHPESQIARAMIQIRRWQSFSMQEAVPEFLRRVFREAGMYAVYGGMPDGRFILANLEKLIGLARTQTRKRSLPLPEFVRMLATGAEEEVSESEAQVDLLDGDAVRIMTVHASKGLEFPVVVLANLDRNTSPTGTGLVLDKMFGVGLSIRMHGEGERPADTFVRMFTKEMRRAKEIAERKRLFYVAMTRAKDHLVLSYVKEKSFPRENSRAEWLSEYLLPKEEVQSFTISVDEMEIEISVTSGTAYQAEECRDVCCPAPPAAYSYAAPEEEEVVRRRRRPASATAMNRTDADEPATPKALYGTVLHGVFQGQDASMLCRKYRLDASVEKQIRDAYAQFLQSALMQNVSEEFCELPFSVEIAGREFTGVIDRLVRYRDGSLRVIDYKSGRMSATDEETLARYQRQVSLYAAAVERLFSVRPLACVYFSHDAGVLEVDVSDEREAEMFGE</sequence>
<evidence type="ECO:0000313" key="18">
    <source>
        <dbReference type="Proteomes" id="UP001273136"/>
    </source>
</evidence>
<dbReference type="InterPro" id="IPR014016">
    <property type="entry name" value="UvrD-like_ATP-bd"/>
</dbReference>
<dbReference type="InterPro" id="IPR011335">
    <property type="entry name" value="Restrct_endonuc-II-like"/>
</dbReference>
<keyword evidence="4 14" id="KW-0378">Hydrolase</keyword>
<evidence type="ECO:0000256" key="8">
    <source>
        <dbReference type="ARBA" id="ARBA00023125"/>
    </source>
</evidence>
<evidence type="ECO:0000256" key="14">
    <source>
        <dbReference type="PROSITE-ProRule" id="PRU00560"/>
    </source>
</evidence>
<dbReference type="Gene3D" id="3.30.160.800">
    <property type="match status" value="1"/>
</dbReference>
<dbReference type="PROSITE" id="PS51198">
    <property type="entry name" value="UVRD_HELICASE_ATP_BIND"/>
    <property type="match status" value="1"/>
</dbReference>
<dbReference type="InterPro" id="IPR014017">
    <property type="entry name" value="DNA_helicase_UvrD-like_C"/>
</dbReference>
<dbReference type="InterPro" id="IPR000212">
    <property type="entry name" value="DNA_helicase_UvrD/REP"/>
</dbReference>
<evidence type="ECO:0000256" key="13">
    <source>
        <dbReference type="ARBA" id="ARBA00048988"/>
    </source>
</evidence>
<dbReference type="Pfam" id="PF12705">
    <property type="entry name" value="PDDEXK_1"/>
    <property type="match status" value="1"/>
</dbReference>
<comment type="catalytic activity">
    <reaction evidence="11">
        <text>Couples ATP hydrolysis with the unwinding of duplex DNA by translocating in the 3'-5' direction.</text>
        <dbReference type="EC" id="5.6.2.4"/>
    </reaction>
</comment>
<evidence type="ECO:0000256" key="10">
    <source>
        <dbReference type="ARBA" id="ARBA00023235"/>
    </source>
</evidence>
<keyword evidence="6" id="KW-0269">Exonuclease</keyword>
<dbReference type="AlphaFoldDB" id="A0AAE4MAS3"/>
<keyword evidence="7 14" id="KW-0067">ATP-binding</keyword>
<keyword evidence="3" id="KW-0227">DNA damage</keyword>
<protein>
    <recommendedName>
        <fullName evidence="12">DNA 3'-5' helicase</fullName>
        <ecNumber evidence="12">5.6.2.4</ecNumber>
    </recommendedName>
</protein>
<dbReference type="GO" id="GO:0043138">
    <property type="term" value="F:3'-5' DNA helicase activity"/>
    <property type="evidence" value="ECO:0007669"/>
    <property type="project" value="UniProtKB-EC"/>
</dbReference>
<keyword evidence="1" id="KW-0540">Nuclease</keyword>
<feature type="domain" description="UvrD-like helicase C-terminal" evidence="16">
    <location>
        <begin position="464"/>
        <end position="758"/>
    </location>
</feature>
<dbReference type="Pfam" id="PF00580">
    <property type="entry name" value="UvrD-helicase"/>
    <property type="match status" value="2"/>
</dbReference>
<keyword evidence="10" id="KW-0413">Isomerase</keyword>
<evidence type="ECO:0000256" key="11">
    <source>
        <dbReference type="ARBA" id="ARBA00034617"/>
    </source>
</evidence>
<dbReference type="SUPFAM" id="SSF52980">
    <property type="entry name" value="Restriction endonuclease-like"/>
    <property type="match status" value="1"/>
</dbReference>
<dbReference type="GO" id="GO:0005829">
    <property type="term" value="C:cytosol"/>
    <property type="evidence" value="ECO:0007669"/>
    <property type="project" value="TreeGrafter"/>
</dbReference>
<evidence type="ECO:0000256" key="7">
    <source>
        <dbReference type="ARBA" id="ARBA00022840"/>
    </source>
</evidence>
<evidence type="ECO:0000256" key="3">
    <source>
        <dbReference type="ARBA" id="ARBA00022763"/>
    </source>
</evidence>
<organism evidence="17 18">
    <name type="scientific">Methanorbis furvi</name>
    <dbReference type="NCBI Taxonomy" id="3028299"/>
    <lineage>
        <taxon>Archaea</taxon>
        <taxon>Methanobacteriati</taxon>
        <taxon>Methanobacteriota</taxon>
        <taxon>Stenosarchaea group</taxon>
        <taxon>Methanomicrobia</taxon>
        <taxon>Methanomicrobiales</taxon>
        <taxon>Methanocorpusculaceae</taxon>
        <taxon>Methanorbis</taxon>
    </lineage>
</organism>
<accession>A0AAE4MAS3</accession>
<dbReference type="Gene3D" id="1.10.486.10">
    <property type="entry name" value="PCRA, domain 4"/>
    <property type="match status" value="1"/>
</dbReference>
<evidence type="ECO:0000256" key="1">
    <source>
        <dbReference type="ARBA" id="ARBA00022722"/>
    </source>
</evidence>
<dbReference type="GO" id="GO:0005524">
    <property type="term" value="F:ATP binding"/>
    <property type="evidence" value="ECO:0007669"/>
    <property type="project" value="UniProtKB-UniRule"/>
</dbReference>
<dbReference type="InterPro" id="IPR011604">
    <property type="entry name" value="PDDEXK-like_dom_sf"/>
</dbReference>
<dbReference type="EMBL" id="JAWDKA010000003">
    <property type="protein sequence ID" value="MDV0441415.1"/>
    <property type="molecule type" value="Genomic_DNA"/>
</dbReference>
<dbReference type="GO" id="GO:0009338">
    <property type="term" value="C:exodeoxyribonuclease V complex"/>
    <property type="evidence" value="ECO:0007669"/>
    <property type="project" value="TreeGrafter"/>
</dbReference>
<feature type="binding site" evidence="14">
    <location>
        <begin position="22"/>
        <end position="29"/>
    </location>
    <ligand>
        <name>ATP</name>
        <dbReference type="ChEBI" id="CHEBI:30616"/>
    </ligand>
</feature>
<keyword evidence="18" id="KW-1185">Reference proteome</keyword>
<evidence type="ECO:0000256" key="9">
    <source>
        <dbReference type="ARBA" id="ARBA00023204"/>
    </source>
</evidence>
<evidence type="ECO:0000313" key="17">
    <source>
        <dbReference type="EMBL" id="MDV0441415.1"/>
    </source>
</evidence>
<evidence type="ECO:0000256" key="6">
    <source>
        <dbReference type="ARBA" id="ARBA00022839"/>
    </source>
</evidence>
<comment type="catalytic activity">
    <reaction evidence="13">
        <text>ATP + H2O = ADP + phosphate + H(+)</text>
        <dbReference type="Rhea" id="RHEA:13065"/>
        <dbReference type="ChEBI" id="CHEBI:15377"/>
        <dbReference type="ChEBI" id="CHEBI:15378"/>
        <dbReference type="ChEBI" id="CHEBI:30616"/>
        <dbReference type="ChEBI" id="CHEBI:43474"/>
        <dbReference type="ChEBI" id="CHEBI:456216"/>
        <dbReference type="EC" id="5.6.2.4"/>
    </reaction>
</comment>
<dbReference type="PROSITE" id="PS51217">
    <property type="entry name" value="UVRD_HELICASE_CTER"/>
    <property type="match status" value="1"/>
</dbReference>
<keyword evidence="9" id="KW-0234">DNA repair</keyword>
<dbReference type="Pfam" id="PF13361">
    <property type="entry name" value="UvrD_C"/>
    <property type="match status" value="1"/>
</dbReference>
<dbReference type="InterPro" id="IPR027417">
    <property type="entry name" value="P-loop_NTPase"/>
</dbReference>
<dbReference type="RefSeq" id="WP_338093813.1">
    <property type="nucleotide sequence ID" value="NZ_JAWDKA010000003.1"/>
</dbReference>
<dbReference type="InterPro" id="IPR038726">
    <property type="entry name" value="PDDEXK_AddAB-type"/>
</dbReference>
<gene>
    <name evidence="17" type="primary">addA</name>
    <name evidence="17" type="ORF">McpAg1_06010</name>
</gene>
<comment type="caution">
    <text evidence="17">The sequence shown here is derived from an EMBL/GenBank/DDBJ whole genome shotgun (WGS) entry which is preliminary data.</text>
</comment>
<dbReference type="GO" id="GO:0003677">
    <property type="term" value="F:DNA binding"/>
    <property type="evidence" value="ECO:0007669"/>
    <property type="project" value="UniProtKB-KW"/>
</dbReference>
<evidence type="ECO:0000259" key="15">
    <source>
        <dbReference type="PROSITE" id="PS51198"/>
    </source>
</evidence>
<dbReference type="PANTHER" id="PTHR11070:SF23">
    <property type="entry name" value="RECBCD ENZYME SUBUNIT RECB"/>
    <property type="match status" value="1"/>
</dbReference>
<dbReference type="Gene3D" id="3.90.320.10">
    <property type="match status" value="1"/>
</dbReference>
<evidence type="ECO:0000256" key="2">
    <source>
        <dbReference type="ARBA" id="ARBA00022741"/>
    </source>
</evidence>
<evidence type="ECO:0000259" key="16">
    <source>
        <dbReference type="PROSITE" id="PS51217"/>
    </source>
</evidence>
<dbReference type="EC" id="5.6.2.4" evidence="12"/>
<keyword evidence="8" id="KW-0238">DNA-binding</keyword>
<dbReference type="GO" id="GO:0004527">
    <property type="term" value="F:exonuclease activity"/>
    <property type="evidence" value="ECO:0007669"/>
    <property type="project" value="UniProtKB-KW"/>
</dbReference>
<dbReference type="Gene3D" id="3.40.50.300">
    <property type="entry name" value="P-loop containing nucleotide triphosphate hydrolases"/>
    <property type="match status" value="3"/>
</dbReference>
<reference evidence="17" key="1">
    <citation type="submission" date="2023-06" db="EMBL/GenBank/DDBJ databases">
        <title>Genome sequence of Methancorpusculaceae sp. Ag1.</title>
        <authorList>
            <person name="Protasov E."/>
            <person name="Platt K."/>
            <person name="Poehlein A."/>
            <person name="Daniel R."/>
            <person name="Brune A."/>
        </authorList>
    </citation>
    <scope>NUCLEOTIDE SEQUENCE</scope>
    <source>
        <strain evidence="17">Ag1</strain>
    </source>
</reference>
<evidence type="ECO:0000256" key="5">
    <source>
        <dbReference type="ARBA" id="ARBA00022806"/>
    </source>
</evidence>
<dbReference type="PANTHER" id="PTHR11070">
    <property type="entry name" value="UVRD / RECB / PCRA DNA HELICASE FAMILY MEMBER"/>
    <property type="match status" value="1"/>
</dbReference>
<evidence type="ECO:0000256" key="12">
    <source>
        <dbReference type="ARBA" id="ARBA00034808"/>
    </source>
</evidence>
<evidence type="ECO:0000256" key="4">
    <source>
        <dbReference type="ARBA" id="ARBA00022801"/>
    </source>
</evidence>
<proteinExistence type="predicted"/>
<dbReference type="GO" id="GO:0000725">
    <property type="term" value="P:recombinational repair"/>
    <property type="evidence" value="ECO:0007669"/>
    <property type="project" value="TreeGrafter"/>
</dbReference>
<dbReference type="Proteomes" id="UP001273136">
    <property type="component" value="Unassembled WGS sequence"/>
</dbReference>
<dbReference type="SUPFAM" id="SSF52540">
    <property type="entry name" value="P-loop containing nucleoside triphosphate hydrolases"/>
    <property type="match status" value="1"/>
</dbReference>
<feature type="domain" description="UvrD-like helicase ATP-binding" evidence="15">
    <location>
        <begin position="1"/>
        <end position="463"/>
    </location>
</feature>
<name>A0AAE4MAS3_9EURY</name>
<keyword evidence="5 14" id="KW-0347">Helicase</keyword>
<keyword evidence="2 14" id="KW-0547">Nucleotide-binding</keyword>